<keyword evidence="3" id="KW-1185">Reference proteome</keyword>
<feature type="region of interest" description="Disordered" evidence="1">
    <location>
        <begin position="1"/>
        <end position="55"/>
    </location>
</feature>
<organism evidence="2 3">
    <name type="scientific">Paramesorhizobium deserti</name>
    <dbReference type="NCBI Taxonomy" id="1494590"/>
    <lineage>
        <taxon>Bacteria</taxon>
        <taxon>Pseudomonadati</taxon>
        <taxon>Pseudomonadota</taxon>
        <taxon>Alphaproteobacteria</taxon>
        <taxon>Hyphomicrobiales</taxon>
        <taxon>Phyllobacteriaceae</taxon>
        <taxon>Paramesorhizobium</taxon>
    </lineage>
</organism>
<dbReference type="Proteomes" id="UP000070107">
    <property type="component" value="Unassembled WGS sequence"/>
</dbReference>
<name>A0A135HPD4_9HYPH</name>
<evidence type="ECO:0000313" key="3">
    <source>
        <dbReference type="Proteomes" id="UP000070107"/>
    </source>
</evidence>
<dbReference type="OrthoDB" id="8118727at2"/>
<feature type="compositionally biased region" description="Basic and acidic residues" evidence="1">
    <location>
        <begin position="1"/>
        <end position="18"/>
    </location>
</feature>
<dbReference type="EMBL" id="LNTU01000039">
    <property type="protein sequence ID" value="KXF74996.1"/>
    <property type="molecule type" value="Genomic_DNA"/>
</dbReference>
<reference evidence="2 3" key="1">
    <citation type="submission" date="2015-11" db="EMBL/GenBank/DDBJ databases">
        <title>Draft genome sequence of Paramesorhizobium deserti A-3-E, a strain highly resistant to diverse beta-lactam antibiotics.</title>
        <authorList>
            <person name="Lv R."/>
            <person name="Yang X."/>
            <person name="Fang N."/>
            <person name="Guo J."/>
            <person name="Luo X."/>
            <person name="Peng F."/>
            <person name="Yang R."/>
            <person name="Cui Y."/>
            <person name="Fang C."/>
            <person name="Song Y."/>
        </authorList>
    </citation>
    <scope>NUCLEOTIDE SEQUENCE [LARGE SCALE GENOMIC DNA]</scope>
    <source>
        <strain evidence="2 3">A-3-E</strain>
    </source>
</reference>
<gene>
    <name evidence="2" type="ORF">ATN84_20100</name>
</gene>
<comment type="caution">
    <text evidence="2">The sequence shown here is derived from an EMBL/GenBank/DDBJ whole genome shotgun (WGS) entry which is preliminary data.</text>
</comment>
<sequence length="758" mass="80286">MAKDPKKPRSDGQTDKHSSKPTQPDTGAPVGQDAPDRSPRKTQVSGSHGAAAGEKAGTTIQFVSPSNNSQFNMYSQVKIQAKCDDPNVEAIVWSFVNNYFGGYNTPNLMYVIEPLRSTRSPNGLFETTLTYFGPNPSSGYYGYYTNSFHALADDPSLGIPPAKLDLRFNSASPPAGNIFALDLRAAYTILTDGSVHPLLASFTDYAGNLAQDSNWNGTITWSVDFDGSPPSGATVQLLTTDPTKVDDGGFAANGIRVVSSQPVYIKITATATGTNPVFSRQATVFCTSATLPGQGSMAVTSDETQPLTLDQLHGITSTYTAGYGGLNSRTMEWRPFPSDRLSFSKGPWSLIAGNGPGIATNSVEANGTTPIPKAMIFTSGFNDQTRVYDWGVLYPLQFGEEPSHGIEISGPDPIPMYTPVQLTATNQNTSDQMSSMYWWGFASDPGYQFVFSPKNPTDVTGNLSSTVTVTIYGPQPEPDMTITIYAQSDNPDVPIGQKDFGLKEEAAPSGNVLAIQSLDGNPLSENTPHLLQATYQTADGSQKHGNQPVDWTLLSGTTSGVKLNPTQTTTLSDGTTVTSVEYDGSGSAVAYIQAKAGTKPDIGTLTIQFSAKTDPVPGLGSMQLQSTDGNDLTAGVPHQLTCTYKDSKGQYMPAFTPVIWNGIPDDRLTFSGGSNPLQGDASNVSRVQGDKGEASIYVTAAAGVDFTALISTIGVLNPEVGTNDHADTPLTPNFKGGLIITSPDGASLPLYLPSHPSL</sequence>
<protein>
    <submittedName>
        <fullName evidence="2">Uncharacterized protein</fullName>
    </submittedName>
</protein>
<dbReference type="STRING" id="1494590.ATN84_20100"/>
<proteinExistence type="predicted"/>
<dbReference type="RefSeq" id="WP_068884775.1">
    <property type="nucleotide sequence ID" value="NZ_LNTU01000039.1"/>
</dbReference>
<accession>A0A135HPD4</accession>
<evidence type="ECO:0000313" key="2">
    <source>
        <dbReference type="EMBL" id="KXF74996.1"/>
    </source>
</evidence>
<evidence type="ECO:0000256" key="1">
    <source>
        <dbReference type="SAM" id="MobiDB-lite"/>
    </source>
</evidence>
<dbReference type="AlphaFoldDB" id="A0A135HPD4"/>